<dbReference type="VEuPathDB" id="FungiDB:PSTT_06913"/>
<gene>
    <name evidence="2" type="ORF">PSTT_06913</name>
</gene>
<feature type="compositionally biased region" description="Basic and acidic residues" evidence="1">
    <location>
        <begin position="60"/>
        <end position="77"/>
    </location>
</feature>
<keyword evidence="3" id="KW-1185">Reference proteome</keyword>
<feature type="compositionally biased region" description="Low complexity" evidence="1">
    <location>
        <begin position="37"/>
        <end position="47"/>
    </location>
</feature>
<evidence type="ECO:0000313" key="2">
    <source>
        <dbReference type="EMBL" id="POW09355.1"/>
    </source>
</evidence>
<evidence type="ECO:0008006" key="4">
    <source>
        <dbReference type="Google" id="ProtNLM"/>
    </source>
</evidence>
<dbReference type="EMBL" id="PKSL01000056">
    <property type="protein sequence ID" value="POW09355.1"/>
    <property type="molecule type" value="Genomic_DNA"/>
</dbReference>
<protein>
    <recommendedName>
        <fullName evidence="4">MULE transposase domain-containing protein</fullName>
    </recommendedName>
</protein>
<feature type="region of interest" description="Disordered" evidence="1">
    <location>
        <begin position="1"/>
        <end position="77"/>
    </location>
</feature>
<sequence length="248" mass="28337">MAKSTHTSAAPRKQSTKPTPLPTRAKITNNQEKEESSSLFEVKSSESNVEFSDMPTSQPKKTDNNNTKKSEKKNEEIVKPVEKLDKKSEPVKIAKKMKDCNQGIQITKSLQLEFMNLENKSKPQKPPEDSLVQQLRESLADSSFFNETKYNKDGDINSIFSYHPVSFKLLLNYPKIIFLDSPANYKKYQMHLIHIAGLGENNEQFSIAFSFISTRSTPSYAWTLQQIPPTIHHKNLPKIPNSSFHFPY</sequence>
<dbReference type="Proteomes" id="UP000239156">
    <property type="component" value="Unassembled WGS sequence"/>
</dbReference>
<organism evidence="2 3">
    <name type="scientific">Puccinia striiformis</name>
    <dbReference type="NCBI Taxonomy" id="27350"/>
    <lineage>
        <taxon>Eukaryota</taxon>
        <taxon>Fungi</taxon>
        <taxon>Dikarya</taxon>
        <taxon>Basidiomycota</taxon>
        <taxon>Pucciniomycotina</taxon>
        <taxon>Pucciniomycetes</taxon>
        <taxon>Pucciniales</taxon>
        <taxon>Pucciniaceae</taxon>
        <taxon>Puccinia</taxon>
    </lineage>
</organism>
<evidence type="ECO:0000256" key="1">
    <source>
        <dbReference type="SAM" id="MobiDB-lite"/>
    </source>
</evidence>
<feature type="compositionally biased region" description="Polar residues" evidence="1">
    <location>
        <begin position="48"/>
        <end position="59"/>
    </location>
</feature>
<dbReference type="VEuPathDB" id="FungiDB:PSHT_06304"/>
<accession>A0A2S4VIP3</accession>
<proteinExistence type="predicted"/>
<reference evidence="2" key="1">
    <citation type="submission" date="2017-12" db="EMBL/GenBank/DDBJ databases">
        <title>Gene loss provides genomic basis for host adaptation in cereal stripe rust fungi.</title>
        <authorList>
            <person name="Xia C."/>
        </authorList>
    </citation>
    <scope>NUCLEOTIDE SEQUENCE [LARGE SCALE GENOMIC DNA]</scope>
    <source>
        <strain evidence="2">93-210</strain>
    </source>
</reference>
<comment type="caution">
    <text evidence="2">The sequence shown here is derived from an EMBL/GenBank/DDBJ whole genome shotgun (WGS) entry which is preliminary data.</text>
</comment>
<evidence type="ECO:0000313" key="3">
    <source>
        <dbReference type="Proteomes" id="UP000239156"/>
    </source>
</evidence>
<feature type="non-terminal residue" evidence="2">
    <location>
        <position position="248"/>
    </location>
</feature>
<dbReference type="AlphaFoldDB" id="A0A2S4VIP3"/>
<name>A0A2S4VIP3_9BASI</name>